<dbReference type="InterPro" id="IPR052558">
    <property type="entry name" value="Siderophore_Hydrolase_D"/>
</dbReference>
<comment type="similarity">
    <text evidence="1">Belongs to the esterase D family.</text>
</comment>
<dbReference type="SUPFAM" id="SSF53474">
    <property type="entry name" value="alpha/beta-Hydrolases"/>
    <property type="match status" value="1"/>
</dbReference>
<protein>
    <submittedName>
        <fullName evidence="4">Alpha/beta hydrolase</fullName>
    </submittedName>
</protein>
<evidence type="ECO:0000256" key="1">
    <source>
        <dbReference type="ARBA" id="ARBA00005622"/>
    </source>
</evidence>
<feature type="signal peptide" evidence="3">
    <location>
        <begin position="1"/>
        <end position="19"/>
    </location>
</feature>
<dbReference type="PANTHER" id="PTHR40841:SF2">
    <property type="entry name" value="SIDEROPHORE-DEGRADING ESTERASE (EUROFUNG)"/>
    <property type="match status" value="1"/>
</dbReference>
<dbReference type="InterPro" id="IPR029058">
    <property type="entry name" value="AB_hydrolase_fold"/>
</dbReference>
<dbReference type="InterPro" id="IPR000801">
    <property type="entry name" value="Esterase-like"/>
</dbReference>
<dbReference type="PANTHER" id="PTHR40841">
    <property type="entry name" value="SIDEROPHORE TRIACETYLFUSARININE C ESTERASE"/>
    <property type="match status" value="1"/>
</dbReference>
<proteinExistence type="inferred from homology"/>
<dbReference type="RefSeq" id="WP_150416826.1">
    <property type="nucleotide sequence ID" value="NZ_VYQF01000011.1"/>
</dbReference>
<reference evidence="4 5" key="1">
    <citation type="submission" date="2019-09" db="EMBL/GenBank/DDBJ databases">
        <title>Draft genome sequence of Ginsengibacter sp. BR5-29.</title>
        <authorList>
            <person name="Im W.-T."/>
        </authorList>
    </citation>
    <scope>NUCLEOTIDE SEQUENCE [LARGE SCALE GENOMIC DNA]</scope>
    <source>
        <strain evidence="4 5">BR5-29</strain>
    </source>
</reference>
<comment type="caution">
    <text evidence="4">The sequence shown here is derived from an EMBL/GenBank/DDBJ whole genome shotgun (WGS) entry which is preliminary data.</text>
</comment>
<evidence type="ECO:0000313" key="5">
    <source>
        <dbReference type="Proteomes" id="UP000326903"/>
    </source>
</evidence>
<dbReference type="Pfam" id="PF00756">
    <property type="entry name" value="Esterase"/>
    <property type="match status" value="1"/>
</dbReference>
<evidence type="ECO:0000256" key="2">
    <source>
        <dbReference type="ARBA" id="ARBA00022801"/>
    </source>
</evidence>
<gene>
    <name evidence="4" type="ORF">FW778_20820</name>
</gene>
<dbReference type="EMBL" id="VYQF01000011">
    <property type="protein sequence ID" value="KAA9035670.1"/>
    <property type="molecule type" value="Genomic_DNA"/>
</dbReference>
<keyword evidence="5" id="KW-1185">Reference proteome</keyword>
<name>A0A5J5IEK8_9BACT</name>
<keyword evidence="2 4" id="KW-0378">Hydrolase</keyword>
<dbReference type="Gene3D" id="3.40.50.1820">
    <property type="entry name" value="alpha/beta hydrolase"/>
    <property type="match status" value="1"/>
</dbReference>
<keyword evidence="3" id="KW-0732">Signal</keyword>
<dbReference type="GO" id="GO:0016788">
    <property type="term" value="F:hydrolase activity, acting on ester bonds"/>
    <property type="evidence" value="ECO:0007669"/>
    <property type="project" value="TreeGrafter"/>
</dbReference>
<dbReference type="AlphaFoldDB" id="A0A5J5IEK8"/>
<accession>A0A5J5IEK8</accession>
<evidence type="ECO:0000256" key="3">
    <source>
        <dbReference type="SAM" id="SignalP"/>
    </source>
</evidence>
<feature type="chain" id="PRO_5023815548" evidence="3">
    <location>
        <begin position="20"/>
        <end position="361"/>
    </location>
</feature>
<sequence>MKKYLLISFTILFASLTFAQSTEVTIPGSQAKTFISKIVNGQEYVLQISLPSGYANSNKKYPVVYLMDSQWDFPLLTALYGQQYYDGFVPEVIIVGITWGGDHSNPDSLRARDYTPTNEKRLPQSGGADKFLSVIKNEIFPFIESNYRVDANDKTLVGCSLGGLFTIYTLFTHSDMFNRYIAASPAYTWSNSILYPYEKNYYSNKSNSPAKLFMCVGGAELSVPGFKKLTSFLKSRHYANLQIESKILENTGHSGTKGEGYARGLQFVFKRPSLQLSANILQQYNGTYKLNDGMMIEMKSENNALTVYVGNNWSRLFAASEIDFYLTSSFFKIHFIKDNNGNVSGFELARYGSTEFAKKIK</sequence>
<evidence type="ECO:0000313" key="4">
    <source>
        <dbReference type="EMBL" id="KAA9035670.1"/>
    </source>
</evidence>
<organism evidence="4 5">
    <name type="scientific">Ginsengibacter hankyongi</name>
    <dbReference type="NCBI Taxonomy" id="2607284"/>
    <lineage>
        <taxon>Bacteria</taxon>
        <taxon>Pseudomonadati</taxon>
        <taxon>Bacteroidota</taxon>
        <taxon>Chitinophagia</taxon>
        <taxon>Chitinophagales</taxon>
        <taxon>Chitinophagaceae</taxon>
        <taxon>Ginsengibacter</taxon>
    </lineage>
</organism>
<dbReference type="Proteomes" id="UP000326903">
    <property type="component" value="Unassembled WGS sequence"/>
</dbReference>